<organism evidence="1 2">
    <name type="scientific">Adonisia turfae CCMR0082</name>
    <dbReference type="NCBI Taxonomy" id="2304604"/>
    <lineage>
        <taxon>Bacteria</taxon>
        <taxon>Bacillati</taxon>
        <taxon>Cyanobacteriota</taxon>
        <taxon>Adonisia</taxon>
        <taxon>Adonisia turfae</taxon>
    </lineage>
</organism>
<evidence type="ECO:0000313" key="2">
    <source>
        <dbReference type="Proteomes" id="UP000473574"/>
    </source>
</evidence>
<dbReference type="EMBL" id="QZCE01000001">
    <property type="protein sequence ID" value="NEZ62571.1"/>
    <property type="molecule type" value="Genomic_DNA"/>
</dbReference>
<name>A0A6M0S3N3_9CYAN</name>
<sequence>MSYQPSTTSLPAPCLVDVGIVVNPKDMVRILQHLGRVRYIHQQEEQVLREGEGYVVEVFSDPQQATLVANRSLYLNVASFDYLEMGQLADNQPYFDLIQDNRCLRILPQSNPLTEQNSCNINDATLEAMLAEALTAQWDACLDDDSNNFTS</sequence>
<accession>A0A6M0S3N3</accession>
<evidence type="ECO:0000313" key="1">
    <source>
        <dbReference type="EMBL" id="NEZ62571.1"/>
    </source>
</evidence>
<dbReference type="RefSeq" id="WP_163661105.1">
    <property type="nucleotide sequence ID" value="NZ_QZCE01000001.1"/>
</dbReference>
<comment type="caution">
    <text evidence="1">The sequence shown here is derived from an EMBL/GenBank/DDBJ whole genome shotgun (WGS) entry which is preliminary data.</text>
</comment>
<dbReference type="Proteomes" id="UP000473574">
    <property type="component" value="Unassembled WGS sequence"/>
</dbReference>
<gene>
    <name evidence="1" type="ORF">D0962_07200</name>
</gene>
<dbReference type="AlphaFoldDB" id="A0A6M0S3N3"/>
<proteinExistence type="predicted"/>
<reference evidence="1 2" key="1">
    <citation type="journal article" date="2020" name="Microb. Ecol.">
        <title>Ecogenomics of the Marine Benthic Filamentous Cyanobacterium Adonisia.</title>
        <authorList>
            <person name="Walter J.M."/>
            <person name="Coutinho F.H."/>
            <person name="Leomil L."/>
            <person name="Hargreaves P.I."/>
            <person name="Campeao M.E."/>
            <person name="Vieira V.V."/>
            <person name="Silva B.S."/>
            <person name="Fistarol G.O."/>
            <person name="Salomon P.S."/>
            <person name="Sawabe T."/>
            <person name="Mino S."/>
            <person name="Hosokawa M."/>
            <person name="Miyashita H."/>
            <person name="Maruyama F."/>
            <person name="van Verk M.C."/>
            <person name="Dutilh B.E."/>
            <person name="Thompson C.C."/>
            <person name="Thompson F.L."/>
        </authorList>
    </citation>
    <scope>NUCLEOTIDE SEQUENCE [LARGE SCALE GENOMIC DNA]</scope>
    <source>
        <strain evidence="1 2">CCMR0082</strain>
    </source>
</reference>
<protein>
    <submittedName>
        <fullName evidence="1">Uncharacterized protein</fullName>
    </submittedName>
</protein>